<feature type="compositionally biased region" description="Gly residues" evidence="7">
    <location>
        <begin position="1"/>
        <end position="12"/>
    </location>
</feature>
<accession>U2DNW0</accession>
<evidence type="ECO:0000256" key="7">
    <source>
        <dbReference type="SAM" id="MobiDB-lite"/>
    </source>
</evidence>
<dbReference type="EMBL" id="AWSV01000163">
    <property type="protein sequence ID" value="ERI81386.1"/>
    <property type="molecule type" value="Genomic_DNA"/>
</dbReference>
<dbReference type="GO" id="GO:0009228">
    <property type="term" value="P:thiamine biosynthetic process"/>
    <property type="evidence" value="ECO:0007669"/>
    <property type="project" value="InterPro"/>
</dbReference>
<dbReference type="FunFam" id="3.40.1190.20:FF:000003">
    <property type="entry name" value="Phosphomethylpyrimidine kinase ThiD"/>
    <property type="match status" value="1"/>
</dbReference>
<dbReference type="AlphaFoldDB" id="U2DNW0"/>
<evidence type="ECO:0000256" key="3">
    <source>
        <dbReference type="ARBA" id="ARBA00022679"/>
    </source>
</evidence>
<keyword evidence="6" id="KW-0067">ATP-binding</keyword>
<protein>
    <recommendedName>
        <fullName evidence="2">hydroxymethylpyrimidine kinase</fullName>
        <ecNumber evidence="2">2.7.1.49</ecNumber>
    </recommendedName>
</protein>
<sequence length="326" mass="35200">MGKGSATPGGGNEQICPEARIRSGRKRDMPTLRLPRLASAELPKPFGCYPFLLYLYRKYMNEMENHPVILSVAGSDCSGGAGIQADMKTISALGGYAATAITAITVQNTWGVAAVHPVPADVVRGQIEAVMDDLKPSAVKIGMIYDADMVGTIAACLRKYRPAHVVYDPVMVSTSGKRLMTEEAVGRVKQELLPLTTLVTPNLHEAEILSGETAEGLQEMREVARKLADTYHTSVLIKGGHLPGDKAFDLLRASGTTLGYEQPKIESRNLHGTGCTLSSAIATYLARECSLQDSVRQAKDYITRSILAAKELNIGHGNGPLWHFHK</sequence>
<feature type="region of interest" description="Disordered" evidence="7">
    <location>
        <begin position="1"/>
        <end position="22"/>
    </location>
</feature>
<dbReference type="HOGENOM" id="CLU_020520_0_0_10"/>
<dbReference type="InterPro" id="IPR013749">
    <property type="entry name" value="PM/HMP-P_kinase-1"/>
</dbReference>
<dbReference type="SUPFAM" id="SSF53613">
    <property type="entry name" value="Ribokinase-like"/>
    <property type="match status" value="1"/>
</dbReference>
<dbReference type="GO" id="GO:0005829">
    <property type="term" value="C:cytosol"/>
    <property type="evidence" value="ECO:0007669"/>
    <property type="project" value="TreeGrafter"/>
</dbReference>
<dbReference type="PANTHER" id="PTHR20858:SF17">
    <property type="entry name" value="HYDROXYMETHYLPYRIMIDINE_PHOSPHOMETHYLPYRIMIDINE KINASE THI20-RELATED"/>
    <property type="match status" value="1"/>
</dbReference>
<dbReference type="GO" id="GO:0008902">
    <property type="term" value="F:hydroxymethylpyrimidine kinase activity"/>
    <property type="evidence" value="ECO:0007669"/>
    <property type="project" value="UniProtKB-EC"/>
</dbReference>
<dbReference type="CDD" id="cd01169">
    <property type="entry name" value="HMPP_kinase"/>
    <property type="match status" value="1"/>
</dbReference>
<evidence type="ECO:0000256" key="6">
    <source>
        <dbReference type="ARBA" id="ARBA00022840"/>
    </source>
</evidence>
<evidence type="ECO:0000313" key="10">
    <source>
        <dbReference type="Proteomes" id="UP000016496"/>
    </source>
</evidence>
<dbReference type="GO" id="GO:0005524">
    <property type="term" value="F:ATP binding"/>
    <property type="evidence" value="ECO:0007669"/>
    <property type="project" value="UniProtKB-KW"/>
</dbReference>
<keyword evidence="5 9" id="KW-0418">Kinase</keyword>
<dbReference type="GO" id="GO:0008972">
    <property type="term" value="F:phosphomethylpyrimidine kinase activity"/>
    <property type="evidence" value="ECO:0007669"/>
    <property type="project" value="InterPro"/>
</dbReference>
<feature type="domain" description="Pyridoxamine kinase/Phosphomethylpyrimidine kinase" evidence="8">
    <location>
        <begin position="76"/>
        <end position="321"/>
    </location>
</feature>
<evidence type="ECO:0000313" key="9">
    <source>
        <dbReference type="EMBL" id="ERI81386.1"/>
    </source>
</evidence>
<evidence type="ECO:0000256" key="1">
    <source>
        <dbReference type="ARBA" id="ARBA00004948"/>
    </source>
</evidence>
<dbReference type="EC" id="2.7.1.49" evidence="2"/>
<keyword evidence="3" id="KW-0808">Transferase</keyword>
<reference evidence="9 10" key="1">
    <citation type="submission" date="2013-08" db="EMBL/GenBank/DDBJ databases">
        <authorList>
            <person name="Weinstock G."/>
            <person name="Sodergren E."/>
            <person name="Wylie T."/>
            <person name="Fulton L."/>
            <person name="Fulton R."/>
            <person name="Fronick C."/>
            <person name="O'Laughlin M."/>
            <person name="Godfrey J."/>
            <person name="Miner T."/>
            <person name="Herter B."/>
            <person name="Appelbaum E."/>
            <person name="Cordes M."/>
            <person name="Lek S."/>
            <person name="Wollam A."/>
            <person name="Pepin K.H."/>
            <person name="Palsikar V.B."/>
            <person name="Mitreva M."/>
            <person name="Wilson R.K."/>
        </authorList>
    </citation>
    <scope>NUCLEOTIDE SEQUENCE [LARGE SCALE GENOMIC DNA]</scope>
    <source>
        <strain evidence="9 10">F0041</strain>
    </source>
</reference>
<evidence type="ECO:0000256" key="5">
    <source>
        <dbReference type="ARBA" id="ARBA00022777"/>
    </source>
</evidence>
<dbReference type="Pfam" id="PF08543">
    <property type="entry name" value="Phos_pyr_kin"/>
    <property type="match status" value="1"/>
</dbReference>
<keyword evidence="4" id="KW-0547">Nucleotide-binding</keyword>
<comment type="caution">
    <text evidence="9">The sequence shown here is derived from an EMBL/GenBank/DDBJ whole genome shotgun (WGS) entry which is preliminary data.</text>
</comment>
<dbReference type="PATRIC" id="fig|1321819.3.peg.2997"/>
<dbReference type="InterPro" id="IPR004399">
    <property type="entry name" value="HMP/HMP-P_kinase_dom"/>
</dbReference>
<evidence type="ECO:0000259" key="8">
    <source>
        <dbReference type="Pfam" id="PF08543"/>
    </source>
</evidence>
<organism evidence="9 10">
    <name type="scientific">Bacteroides pyogenes F0041</name>
    <dbReference type="NCBI Taxonomy" id="1321819"/>
    <lineage>
        <taxon>Bacteria</taxon>
        <taxon>Pseudomonadati</taxon>
        <taxon>Bacteroidota</taxon>
        <taxon>Bacteroidia</taxon>
        <taxon>Bacteroidales</taxon>
        <taxon>Bacteroidaceae</taxon>
        <taxon>Bacteroides</taxon>
    </lineage>
</organism>
<dbReference type="NCBIfam" id="TIGR00097">
    <property type="entry name" value="HMP-P_kinase"/>
    <property type="match status" value="1"/>
</dbReference>
<gene>
    <name evidence="9" type="ORF">HMPREF1981_03247</name>
</gene>
<name>U2DNW0_9BACE</name>
<dbReference type="InterPro" id="IPR029056">
    <property type="entry name" value="Ribokinase-like"/>
</dbReference>
<comment type="pathway">
    <text evidence="1">Cofactor biosynthesis; thiamine diphosphate biosynthesis.</text>
</comment>
<dbReference type="PANTHER" id="PTHR20858">
    <property type="entry name" value="PHOSPHOMETHYLPYRIMIDINE KINASE"/>
    <property type="match status" value="1"/>
</dbReference>
<proteinExistence type="predicted"/>
<dbReference type="Proteomes" id="UP000016496">
    <property type="component" value="Unassembled WGS sequence"/>
</dbReference>
<dbReference type="Gene3D" id="3.40.1190.20">
    <property type="match status" value="1"/>
</dbReference>
<evidence type="ECO:0000256" key="4">
    <source>
        <dbReference type="ARBA" id="ARBA00022741"/>
    </source>
</evidence>
<evidence type="ECO:0000256" key="2">
    <source>
        <dbReference type="ARBA" id="ARBA00012135"/>
    </source>
</evidence>